<gene>
    <name evidence="1" type="ORF">HPB47_012910</name>
</gene>
<organism evidence="1 2">
    <name type="scientific">Ixodes persulcatus</name>
    <name type="common">Taiga tick</name>
    <dbReference type="NCBI Taxonomy" id="34615"/>
    <lineage>
        <taxon>Eukaryota</taxon>
        <taxon>Metazoa</taxon>
        <taxon>Ecdysozoa</taxon>
        <taxon>Arthropoda</taxon>
        <taxon>Chelicerata</taxon>
        <taxon>Arachnida</taxon>
        <taxon>Acari</taxon>
        <taxon>Parasitiformes</taxon>
        <taxon>Ixodida</taxon>
        <taxon>Ixodoidea</taxon>
        <taxon>Ixodidae</taxon>
        <taxon>Ixodinae</taxon>
        <taxon>Ixodes</taxon>
    </lineage>
</organism>
<reference evidence="1 2" key="1">
    <citation type="journal article" date="2020" name="Cell">
        <title>Large-Scale Comparative Analyses of Tick Genomes Elucidate Their Genetic Diversity and Vector Capacities.</title>
        <authorList>
            <consortium name="Tick Genome and Microbiome Consortium (TIGMIC)"/>
            <person name="Jia N."/>
            <person name="Wang J."/>
            <person name="Shi W."/>
            <person name="Du L."/>
            <person name="Sun Y."/>
            <person name="Zhan W."/>
            <person name="Jiang J.F."/>
            <person name="Wang Q."/>
            <person name="Zhang B."/>
            <person name="Ji P."/>
            <person name="Bell-Sakyi L."/>
            <person name="Cui X.M."/>
            <person name="Yuan T.T."/>
            <person name="Jiang B.G."/>
            <person name="Yang W.F."/>
            <person name="Lam T.T."/>
            <person name="Chang Q.C."/>
            <person name="Ding S.J."/>
            <person name="Wang X.J."/>
            <person name="Zhu J.G."/>
            <person name="Ruan X.D."/>
            <person name="Zhao L."/>
            <person name="Wei J.T."/>
            <person name="Ye R.Z."/>
            <person name="Que T.C."/>
            <person name="Du C.H."/>
            <person name="Zhou Y.H."/>
            <person name="Cheng J.X."/>
            <person name="Dai P.F."/>
            <person name="Guo W.B."/>
            <person name="Han X.H."/>
            <person name="Huang E.J."/>
            <person name="Li L.F."/>
            <person name="Wei W."/>
            <person name="Gao Y.C."/>
            <person name="Liu J.Z."/>
            <person name="Shao H.Z."/>
            <person name="Wang X."/>
            <person name="Wang C.C."/>
            <person name="Yang T.C."/>
            <person name="Huo Q.B."/>
            <person name="Li W."/>
            <person name="Chen H.Y."/>
            <person name="Chen S.E."/>
            <person name="Zhou L.G."/>
            <person name="Ni X.B."/>
            <person name="Tian J.H."/>
            <person name="Sheng Y."/>
            <person name="Liu T."/>
            <person name="Pan Y.S."/>
            <person name="Xia L.Y."/>
            <person name="Li J."/>
            <person name="Zhao F."/>
            <person name="Cao W.C."/>
        </authorList>
    </citation>
    <scope>NUCLEOTIDE SEQUENCE [LARGE SCALE GENOMIC DNA]</scope>
    <source>
        <strain evidence="1">Iper-2018</strain>
    </source>
</reference>
<keyword evidence="2" id="KW-1185">Reference proteome</keyword>
<dbReference type="Proteomes" id="UP000805193">
    <property type="component" value="Unassembled WGS sequence"/>
</dbReference>
<sequence length="254" mass="27535">MDIKGKVALITGAGGDFGKGVAKLLLERKCKVAIVDNRKEAGENAQRDLAKSFGRDNVIFLLCDVTNEEEFENAFIEAINKFGKLNIVVNSAGVAELPNWRKVYAINTMAVYCGNLLGLKHMDKSRGWKGGHIVNVASITGFMACPPVPSYASAKAAVISFTRAFGSDIFFKRTGVTVNCICPDAMDTPLLKGLLDACVHGGPEAIAVGKYFQESILDPEKVALGVIKLIEERVNGAALIALRTKEFVYRKFDM</sequence>
<comment type="caution">
    <text evidence="1">The sequence shown here is derived from an EMBL/GenBank/DDBJ whole genome shotgun (WGS) entry which is preliminary data.</text>
</comment>
<dbReference type="EMBL" id="JABSTQ010011569">
    <property type="protein sequence ID" value="KAG0409985.1"/>
    <property type="molecule type" value="Genomic_DNA"/>
</dbReference>
<evidence type="ECO:0000313" key="1">
    <source>
        <dbReference type="EMBL" id="KAG0409985.1"/>
    </source>
</evidence>
<evidence type="ECO:0000313" key="2">
    <source>
        <dbReference type="Proteomes" id="UP000805193"/>
    </source>
</evidence>
<name>A0AC60NS70_IXOPE</name>
<accession>A0AC60NS70</accession>
<proteinExistence type="predicted"/>
<protein>
    <submittedName>
        <fullName evidence="1">Uncharacterized protein</fullName>
    </submittedName>
</protein>